<dbReference type="SUPFAM" id="SSF48452">
    <property type="entry name" value="TPR-like"/>
    <property type="match status" value="1"/>
</dbReference>
<evidence type="ECO:0000256" key="1">
    <source>
        <dbReference type="ARBA" id="ARBA00004442"/>
    </source>
</evidence>
<accession>A0ABT4UM44</accession>
<organism evidence="8 9">
    <name type="scientific">Polluticaenibacter yanchengensis</name>
    <dbReference type="NCBI Taxonomy" id="3014562"/>
    <lineage>
        <taxon>Bacteria</taxon>
        <taxon>Pseudomonadati</taxon>
        <taxon>Bacteroidota</taxon>
        <taxon>Chitinophagia</taxon>
        <taxon>Chitinophagales</taxon>
        <taxon>Chitinophagaceae</taxon>
        <taxon>Polluticaenibacter</taxon>
    </lineage>
</organism>
<evidence type="ECO:0000313" key="9">
    <source>
        <dbReference type="Proteomes" id="UP001210231"/>
    </source>
</evidence>
<comment type="subcellular location">
    <subcellularLocation>
        <location evidence="1">Cell outer membrane</location>
    </subcellularLocation>
</comment>
<keyword evidence="3" id="KW-0732">Signal</keyword>
<dbReference type="Proteomes" id="UP001210231">
    <property type="component" value="Unassembled WGS sequence"/>
</dbReference>
<gene>
    <name evidence="8" type="ORF">O3P16_13970</name>
</gene>
<dbReference type="InterPro" id="IPR033985">
    <property type="entry name" value="SusD-like_N"/>
</dbReference>
<evidence type="ECO:0000259" key="6">
    <source>
        <dbReference type="Pfam" id="PF07980"/>
    </source>
</evidence>
<dbReference type="Gene3D" id="1.25.40.390">
    <property type="match status" value="1"/>
</dbReference>
<evidence type="ECO:0000259" key="7">
    <source>
        <dbReference type="Pfam" id="PF14322"/>
    </source>
</evidence>
<comment type="similarity">
    <text evidence="2">Belongs to the SusD family.</text>
</comment>
<reference evidence="8 9" key="1">
    <citation type="submission" date="2022-12" db="EMBL/GenBank/DDBJ databases">
        <title>Chitinophagaceae gen. sp. nov., a new member of the family Chitinophagaceae, isolated from soil in a chemical factory.</title>
        <authorList>
            <person name="Ke Z."/>
        </authorList>
    </citation>
    <scope>NUCLEOTIDE SEQUENCE [LARGE SCALE GENOMIC DNA]</scope>
    <source>
        <strain evidence="8 9">LY-5</strain>
    </source>
</reference>
<evidence type="ECO:0000256" key="2">
    <source>
        <dbReference type="ARBA" id="ARBA00006275"/>
    </source>
</evidence>
<protein>
    <submittedName>
        <fullName evidence="8">RagB/SusD family nutrient uptake outer membrane protein</fullName>
    </submittedName>
</protein>
<evidence type="ECO:0000256" key="4">
    <source>
        <dbReference type="ARBA" id="ARBA00023136"/>
    </source>
</evidence>
<keyword evidence="9" id="KW-1185">Reference proteome</keyword>
<dbReference type="Pfam" id="PF14322">
    <property type="entry name" value="SusD-like_3"/>
    <property type="match status" value="1"/>
</dbReference>
<comment type="caution">
    <text evidence="8">The sequence shown here is derived from an EMBL/GenBank/DDBJ whole genome shotgun (WGS) entry which is preliminary data.</text>
</comment>
<dbReference type="PROSITE" id="PS51257">
    <property type="entry name" value="PROKAR_LIPOPROTEIN"/>
    <property type="match status" value="1"/>
</dbReference>
<keyword evidence="5" id="KW-0998">Cell outer membrane</keyword>
<evidence type="ECO:0000256" key="5">
    <source>
        <dbReference type="ARBA" id="ARBA00023237"/>
    </source>
</evidence>
<dbReference type="EMBL" id="JAQGEF010000019">
    <property type="protein sequence ID" value="MDA3615916.1"/>
    <property type="molecule type" value="Genomic_DNA"/>
</dbReference>
<evidence type="ECO:0000313" key="8">
    <source>
        <dbReference type="EMBL" id="MDA3615916.1"/>
    </source>
</evidence>
<dbReference type="InterPro" id="IPR012944">
    <property type="entry name" value="SusD_RagB_dom"/>
</dbReference>
<keyword evidence="4" id="KW-0472">Membrane</keyword>
<dbReference type="Pfam" id="PF07980">
    <property type="entry name" value="SusD_RagB"/>
    <property type="match status" value="1"/>
</dbReference>
<feature type="domain" description="RagB/SusD" evidence="6">
    <location>
        <begin position="397"/>
        <end position="608"/>
    </location>
</feature>
<feature type="domain" description="SusD-like N-terminal" evidence="7">
    <location>
        <begin position="28"/>
        <end position="235"/>
    </location>
</feature>
<sequence>MNFFNKNIKKAGAAFLIVGALAISSCNKYLDEQPVSSLTTAEAFSNVESAYKVLLSSYSQLAGDNAFGIRLNIYYPMGSDETMNPSENSDGGRRSISRYEVNAANTELLRPFNQLYYGIECANICIDNIPSMAAYNSSNEAEKAAARRMYGEALTLRAIFYQEIIKLWGDVPATYIPASKLTENFLPKVDRDVIYDRLLDDLAIADEHLPWRTEVAADERITKGAAKALRARIALFRGGYSLRRSPVQMVRGADHLKYYEIARTECDAIIKSGKHALAPTQKELFQKYVCGVNTPVDPYGELILQVGMSDLGNRDGIQQAGSKLGYACGPRVNNLGNNFILILPTAFYKFDSLDTRRDVAVAPYDVAADGVTKIGKKLEELRDGKFRRDWITPAVSPTSNSQYFGVNWPLIRYSDVLLMYAEAVNEINNGATAEAVAAFETVRKRGFAGNESKIGTTPTAKADFFNAIANERLLEFMGEGLRKYDLIRWNLLATKVSETKANLLKLANREAPYQNVPLFMYYKTTSTADDYTMWATSYYNGNGPTGSGSVAGATRVNWAGTSTSGAESPIKTVTLARYAIGFTPNKSELFPIATEALSNARISQDYGY</sequence>
<dbReference type="RefSeq" id="WP_407032244.1">
    <property type="nucleotide sequence ID" value="NZ_JAQGEF010000019.1"/>
</dbReference>
<proteinExistence type="inferred from homology"/>
<evidence type="ECO:0000256" key="3">
    <source>
        <dbReference type="ARBA" id="ARBA00022729"/>
    </source>
</evidence>
<dbReference type="InterPro" id="IPR011990">
    <property type="entry name" value="TPR-like_helical_dom_sf"/>
</dbReference>
<name>A0ABT4UM44_9BACT</name>